<dbReference type="Gene3D" id="3.40.30.10">
    <property type="entry name" value="Glutaredoxin"/>
    <property type="match status" value="1"/>
</dbReference>
<keyword evidence="2" id="KW-1185">Reference proteome</keyword>
<name>A0A6B8KJP9_9HYPH</name>
<dbReference type="SUPFAM" id="SSF52833">
    <property type="entry name" value="Thioredoxin-like"/>
    <property type="match status" value="1"/>
</dbReference>
<dbReference type="RefSeq" id="WP_136494412.1">
    <property type="nucleotide sequence ID" value="NZ_CP046052.1"/>
</dbReference>
<dbReference type="AlphaFoldDB" id="A0A6B8KJP9"/>
<dbReference type="Proteomes" id="UP000309061">
    <property type="component" value="Chromosome"/>
</dbReference>
<dbReference type="KEGG" id="mhey:H2LOC_019930"/>
<evidence type="ECO:0000313" key="1">
    <source>
        <dbReference type="EMBL" id="QGM47759.1"/>
    </source>
</evidence>
<dbReference type="EMBL" id="CP046052">
    <property type="protein sequence ID" value="QGM47759.1"/>
    <property type="molecule type" value="Genomic_DNA"/>
</dbReference>
<dbReference type="InterPro" id="IPR036249">
    <property type="entry name" value="Thioredoxin-like_sf"/>
</dbReference>
<sequence>MLEDLPVVFKYHVFACFQQRPPGHPRGSCMGSGGKPLWDRLQALLGAKPMPDVSFTATGCLGFCRAGPLMVVYPQGIWYTPRSEADIDEIVQSHFVEGKPVERLIIVPSL</sequence>
<protein>
    <submittedName>
        <fullName evidence="1">(2Fe-2S) ferredoxin domain-containing protein</fullName>
    </submittedName>
</protein>
<reference evidence="1 2" key="1">
    <citation type="submission" date="2019-11" db="EMBL/GenBank/DDBJ databases">
        <title>The genome sequence of Methylocystis heyeri.</title>
        <authorList>
            <person name="Oshkin I.Y."/>
            <person name="Miroshnikov K."/>
            <person name="Dedysh S.N."/>
        </authorList>
    </citation>
    <scope>NUCLEOTIDE SEQUENCE [LARGE SCALE GENOMIC DNA]</scope>
    <source>
        <strain evidence="1 2">H2</strain>
    </source>
</reference>
<dbReference type="CDD" id="cd02980">
    <property type="entry name" value="TRX_Fd_family"/>
    <property type="match status" value="1"/>
</dbReference>
<dbReference type="OrthoDB" id="9800597at2"/>
<organism evidence="1 2">
    <name type="scientific">Methylocystis heyeri</name>
    <dbReference type="NCBI Taxonomy" id="391905"/>
    <lineage>
        <taxon>Bacteria</taxon>
        <taxon>Pseudomonadati</taxon>
        <taxon>Pseudomonadota</taxon>
        <taxon>Alphaproteobacteria</taxon>
        <taxon>Hyphomicrobiales</taxon>
        <taxon>Methylocystaceae</taxon>
        <taxon>Methylocystis</taxon>
    </lineage>
</organism>
<proteinExistence type="predicted"/>
<evidence type="ECO:0000313" key="2">
    <source>
        <dbReference type="Proteomes" id="UP000309061"/>
    </source>
</evidence>
<accession>A0A6B8KJP9</accession>
<gene>
    <name evidence="1" type="ORF">H2LOC_019930</name>
</gene>